<proteinExistence type="predicted"/>
<name>A0AAE0XIJ2_9PEZI</name>
<keyword evidence="3" id="KW-1185">Reference proteome</keyword>
<feature type="region of interest" description="Disordered" evidence="1">
    <location>
        <begin position="32"/>
        <end position="85"/>
    </location>
</feature>
<comment type="caution">
    <text evidence="2">The sequence shown here is derived from an EMBL/GenBank/DDBJ whole genome shotgun (WGS) entry which is preliminary data.</text>
</comment>
<accession>A0AAE0XIJ2</accession>
<reference evidence="2" key="1">
    <citation type="journal article" date="2023" name="Mol. Phylogenet. Evol.">
        <title>Genome-scale phylogeny and comparative genomics of the fungal order Sordariales.</title>
        <authorList>
            <person name="Hensen N."/>
            <person name="Bonometti L."/>
            <person name="Westerberg I."/>
            <person name="Brannstrom I.O."/>
            <person name="Guillou S."/>
            <person name="Cros-Aarteil S."/>
            <person name="Calhoun S."/>
            <person name="Haridas S."/>
            <person name="Kuo A."/>
            <person name="Mondo S."/>
            <person name="Pangilinan J."/>
            <person name="Riley R."/>
            <person name="LaButti K."/>
            <person name="Andreopoulos B."/>
            <person name="Lipzen A."/>
            <person name="Chen C."/>
            <person name="Yan M."/>
            <person name="Daum C."/>
            <person name="Ng V."/>
            <person name="Clum A."/>
            <person name="Steindorff A."/>
            <person name="Ohm R.A."/>
            <person name="Martin F."/>
            <person name="Silar P."/>
            <person name="Natvig D.O."/>
            <person name="Lalanne C."/>
            <person name="Gautier V."/>
            <person name="Ament-Velasquez S.L."/>
            <person name="Kruys A."/>
            <person name="Hutchinson M.I."/>
            <person name="Powell A.J."/>
            <person name="Barry K."/>
            <person name="Miller A.N."/>
            <person name="Grigoriev I.V."/>
            <person name="Debuchy R."/>
            <person name="Gladieux P."/>
            <person name="Hiltunen Thoren M."/>
            <person name="Johannesson H."/>
        </authorList>
    </citation>
    <scope>NUCLEOTIDE SEQUENCE</scope>
    <source>
        <strain evidence="2">CBS 314.62</strain>
    </source>
</reference>
<evidence type="ECO:0000313" key="2">
    <source>
        <dbReference type="EMBL" id="KAK3694054.1"/>
    </source>
</evidence>
<feature type="compositionally biased region" description="Basic residues" evidence="1">
    <location>
        <begin position="44"/>
        <end position="53"/>
    </location>
</feature>
<dbReference type="EMBL" id="JAULSO010000001">
    <property type="protein sequence ID" value="KAK3694054.1"/>
    <property type="molecule type" value="Genomic_DNA"/>
</dbReference>
<organism evidence="2 3">
    <name type="scientific">Podospora appendiculata</name>
    <dbReference type="NCBI Taxonomy" id="314037"/>
    <lineage>
        <taxon>Eukaryota</taxon>
        <taxon>Fungi</taxon>
        <taxon>Dikarya</taxon>
        <taxon>Ascomycota</taxon>
        <taxon>Pezizomycotina</taxon>
        <taxon>Sordariomycetes</taxon>
        <taxon>Sordariomycetidae</taxon>
        <taxon>Sordariales</taxon>
        <taxon>Podosporaceae</taxon>
        <taxon>Podospora</taxon>
    </lineage>
</organism>
<reference evidence="2" key="2">
    <citation type="submission" date="2023-06" db="EMBL/GenBank/DDBJ databases">
        <authorList>
            <consortium name="Lawrence Berkeley National Laboratory"/>
            <person name="Haridas S."/>
            <person name="Hensen N."/>
            <person name="Bonometti L."/>
            <person name="Westerberg I."/>
            <person name="Brannstrom I.O."/>
            <person name="Guillou S."/>
            <person name="Cros-Aarteil S."/>
            <person name="Calhoun S."/>
            <person name="Kuo A."/>
            <person name="Mondo S."/>
            <person name="Pangilinan J."/>
            <person name="Riley R."/>
            <person name="Labutti K."/>
            <person name="Andreopoulos B."/>
            <person name="Lipzen A."/>
            <person name="Chen C."/>
            <person name="Yanf M."/>
            <person name="Daum C."/>
            <person name="Ng V."/>
            <person name="Clum A."/>
            <person name="Steindorff A."/>
            <person name="Ohm R."/>
            <person name="Martin F."/>
            <person name="Silar P."/>
            <person name="Natvig D."/>
            <person name="Lalanne C."/>
            <person name="Gautier V."/>
            <person name="Ament-Velasquez S.L."/>
            <person name="Kruys A."/>
            <person name="Hutchinson M.I."/>
            <person name="Powell A.J."/>
            <person name="Barry K."/>
            <person name="Miller A.N."/>
            <person name="Grigoriev I.V."/>
            <person name="Debuchy R."/>
            <person name="Gladieux P."/>
            <person name="Thoren M.H."/>
            <person name="Johannesson H."/>
        </authorList>
    </citation>
    <scope>NUCLEOTIDE SEQUENCE</scope>
    <source>
        <strain evidence="2">CBS 314.62</strain>
    </source>
</reference>
<protein>
    <submittedName>
        <fullName evidence="2">Uncharacterized protein</fullName>
    </submittedName>
</protein>
<evidence type="ECO:0000313" key="3">
    <source>
        <dbReference type="Proteomes" id="UP001270362"/>
    </source>
</evidence>
<sequence length="204" mass="22248">MCFFMLLQEEIATSPCLPPPQARTLSRPVLFKAHPQSIPDKNKTSTRKTKMKTSHTTPSSMRLPPPLRRGRRPRRNPDPLLPAPLLWPRLGRNSRVPRASQHPRGLLLLLLLLRTSKPTTGSSSRGGRKHSKRALCLCLCAAKPLPGSGFVVLASRRPLDDARREGGGRRLATATALRGDGRLRCAVLVHGWSARVGVGGSAAC</sequence>
<dbReference type="AlphaFoldDB" id="A0AAE0XIJ2"/>
<gene>
    <name evidence="2" type="ORF">B0T22DRAFT_451505</name>
</gene>
<evidence type="ECO:0000256" key="1">
    <source>
        <dbReference type="SAM" id="MobiDB-lite"/>
    </source>
</evidence>
<dbReference type="Proteomes" id="UP001270362">
    <property type="component" value="Unassembled WGS sequence"/>
</dbReference>